<feature type="compositionally biased region" description="Basic and acidic residues" evidence="1">
    <location>
        <begin position="97"/>
        <end position="107"/>
    </location>
</feature>
<feature type="region of interest" description="Disordered" evidence="1">
    <location>
        <begin position="1"/>
        <end position="35"/>
    </location>
</feature>
<evidence type="ECO:0000313" key="3">
    <source>
        <dbReference type="Proteomes" id="UP000799428"/>
    </source>
</evidence>
<proteinExistence type="predicted"/>
<dbReference type="EMBL" id="MU005769">
    <property type="protein sequence ID" value="KAF2710328.1"/>
    <property type="molecule type" value="Genomic_DNA"/>
</dbReference>
<feature type="compositionally biased region" description="Polar residues" evidence="1">
    <location>
        <begin position="73"/>
        <end position="94"/>
    </location>
</feature>
<feature type="region of interest" description="Disordered" evidence="1">
    <location>
        <begin position="73"/>
        <end position="123"/>
    </location>
</feature>
<protein>
    <submittedName>
        <fullName evidence="2">Uncharacterized protein</fullName>
    </submittedName>
</protein>
<feature type="compositionally biased region" description="Basic and acidic residues" evidence="1">
    <location>
        <begin position="565"/>
        <end position="574"/>
    </location>
</feature>
<dbReference type="Proteomes" id="UP000799428">
    <property type="component" value="Unassembled WGS sequence"/>
</dbReference>
<sequence length="720" mass="79862">MGNTQSHPDGLHNKLSKPQTNTNSPDSASSRYADLSVRDRRMLKARLTAMTPMGEGTSCFDHEDGLGELASRMRQSNLSTSRPTRIRDSTTNGSKVDLGEKSSREDLAAPTTPSPTVTPAPDLKRRISLLNRPSLSLIRRRSLAATLTNTTRDSPTEPTRRWSSWRRHQLEPEEEARWNRDIMDHSPFARIAALDLAEGRESPRAQTPCDLDYSHLGSLKLGSLIVTNGAASPAPSTVVQRKSITRLYEEADDLAVPEASSSLLTRKKSKKWGHTRSKSGAPPKVSALQRNLSISDEIRRAKTLSRCDSPLKTETFTPYVDDAEAETFKMRLRVINMSADTLARAYMADIPNSPFEAANLDVDQTLHPDGSCFRQEAFRILDEPASPQSPTTTSSMSTDGRPSPRKADSGYSSGGSARTSGHQVPRELHTFHLAISLEKPLPPLPTPLDEAMVRRPTKLQIPVSVTEVANASPVSVASKFTMDSQASSASKRLQRRRPCQPELPVVQSCQPIPDGTIPSIPTNVRAQFVRRLSESPDMECLTTTYLSKEHVDSSESIDAPIVMPEARRRNGERHSTRRPKSLMRSISLFRSKSSLSRDQKQGGIHLGTTAQMLGQSPHAALPVPPPHAHQLEARMHRARSMVHMDSLTAAEFARMRSRDIAERPDFTRMQNIAERPKTNHGSDVKARTCTRHNVYTYPSADEPQPDWDSHVRGHVFLQRL</sequence>
<dbReference type="AlphaFoldDB" id="A0A6G1KBY9"/>
<organism evidence="2 3">
    <name type="scientific">Pleomassaria siparia CBS 279.74</name>
    <dbReference type="NCBI Taxonomy" id="1314801"/>
    <lineage>
        <taxon>Eukaryota</taxon>
        <taxon>Fungi</taxon>
        <taxon>Dikarya</taxon>
        <taxon>Ascomycota</taxon>
        <taxon>Pezizomycotina</taxon>
        <taxon>Dothideomycetes</taxon>
        <taxon>Pleosporomycetidae</taxon>
        <taxon>Pleosporales</taxon>
        <taxon>Pleomassariaceae</taxon>
        <taxon>Pleomassaria</taxon>
    </lineage>
</organism>
<reference evidence="2" key="1">
    <citation type="journal article" date="2020" name="Stud. Mycol.">
        <title>101 Dothideomycetes genomes: a test case for predicting lifestyles and emergence of pathogens.</title>
        <authorList>
            <person name="Haridas S."/>
            <person name="Albert R."/>
            <person name="Binder M."/>
            <person name="Bloem J."/>
            <person name="Labutti K."/>
            <person name="Salamov A."/>
            <person name="Andreopoulos B."/>
            <person name="Baker S."/>
            <person name="Barry K."/>
            <person name="Bills G."/>
            <person name="Bluhm B."/>
            <person name="Cannon C."/>
            <person name="Castanera R."/>
            <person name="Culley D."/>
            <person name="Daum C."/>
            <person name="Ezra D."/>
            <person name="Gonzalez J."/>
            <person name="Henrissat B."/>
            <person name="Kuo A."/>
            <person name="Liang C."/>
            <person name="Lipzen A."/>
            <person name="Lutzoni F."/>
            <person name="Magnuson J."/>
            <person name="Mondo S."/>
            <person name="Nolan M."/>
            <person name="Ohm R."/>
            <person name="Pangilinan J."/>
            <person name="Park H.-J."/>
            <person name="Ramirez L."/>
            <person name="Alfaro M."/>
            <person name="Sun H."/>
            <person name="Tritt A."/>
            <person name="Yoshinaga Y."/>
            <person name="Zwiers L.-H."/>
            <person name="Turgeon B."/>
            <person name="Goodwin S."/>
            <person name="Spatafora J."/>
            <person name="Crous P."/>
            <person name="Grigoriev I."/>
        </authorList>
    </citation>
    <scope>NUCLEOTIDE SEQUENCE</scope>
    <source>
        <strain evidence="2">CBS 279.74</strain>
    </source>
</reference>
<evidence type="ECO:0000313" key="2">
    <source>
        <dbReference type="EMBL" id="KAF2710328.1"/>
    </source>
</evidence>
<dbReference type="OrthoDB" id="5341904at2759"/>
<feature type="compositionally biased region" description="Low complexity" evidence="1">
    <location>
        <begin position="384"/>
        <end position="398"/>
    </location>
</feature>
<keyword evidence="3" id="KW-1185">Reference proteome</keyword>
<feature type="region of interest" description="Disordered" evidence="1">
    <location>
        <begin position="266"/>
        <end position="285"/>
    </location>
</feature>
<gene>
    <name evidence="2" type="ORF">K504DRAFT_466742</name>
</gene>
<feature type="compositionally biased region" description="Basic residues" evidence="1">
    <location>
        <begin position="266"/>
        <end position="277"/>
    </location>
</feature>
<feature type="region of interest" description="Disordered" evidence="1">
    <location>
        <begin position="562"/>
        <end position="583"/>
    </location>
</feature>
<accession>A0A6G1KBY9</accession>
<feature type="compositionally biased region" description="Polar residues" evidence="1">
    <location>
        <begin position="410"/>
        <end position="422"/>
    </location>
</feature>
<feature type="region of interest" description="Disordered" evidence="1">
    <location>
        <begin position="148"/>
        <end position="167"/>
    </location>
</feature>
<evidence type="ECO:0000256" key="1">
    <source>
        <dbReference type="SAM" id="MobiDB-lite"/>
    </source>
</evidence>
<feature type="region of interest" description="Disordered" evidence="1">
    <location>
        <begin position="381"/>
        <end position="424"/>
    </location>
</feature>
<feature type="compositionally biased region" description="Polar residues" evidence="1">
    <location>
        <begin position="16"/>
        <end position="30"/>
    </location>
</feature>
<name>A0A6G1KBY9_9PLEO</name>